<organism evidence="1 2">
    <name type="scientific">Rothia nasimurium</name>
    <dbReference type="NCBI Taxonomy" id="85336"/>
    <lineage>
        <taxon>Bacteria</taxon>
        <taxon>Bacillati</taxon>
        <taxon>Actinomycetota</taxon>
        <taxon>Actinomycetes</taxon>
        <taxon>Micrococcales</taxon>
        <taxon>Micrococcaceae</taxon>
        <taxon>Rothia</taxon>
    </lineage>
</organism>
<accession>A0A1Y1RNC1</accession>
<evidence type="ECO:0000313" key="2">
    <source>
        <dbReference type="Proteomes" id="UP000192359"/>
    </source>
</evidence>
<evidence type="ECO:0008006" key="3">
    <source>
        <dbReference type="Google" id="ProtNLM"/>
    </source>
</evidence>
<evidence type="ECO:0000313" key="1">
    <source>
        <dbReference type="EMBL" id="ORC16064.1"/>
    </source>
</evidence>
<sequence length="500" mass="58364">MLNFDDNDESKFSIYVDGDKITYKDRDDLQKVEYIWHIGEKTIPNQEIPQSVKQEFFVQDNIINQEKGWKITGWIGASKKPDDLKRETEQEALRNIIVLSRRRPIQEKILDDLGFNKIFSSYVTGQINADFLDDTQLEDIATSDRQRLIEDDPRVKGLISKLREILNSASDEWSDQRKKDRYEAQVNEVPILKKWVETRPFYQKDAAQKMLKNIAYLEIDKKSKGQLYKSSILAFERTAIKQDMKELEKLGDAIESENLIDIFNRSETYRDSLYLQIIESRLDTIDSIKKDIEEDVLEKVLQQKIFDNLWLLDPSWEGASGESSIEQQLSSFYKELFQNTGLEAGVDHQGRIDIRYRSSSGKHIIVELKKFSREIKLEDLKYQGGRYFEALYDTLNKSGRSNEQIEVVFVLGKTPKIKPIGKEVQLPATDYIEKELDAINGRVLYYHEIYDNAFNSYKSFYDKKKQALPVDSVINEIDNLFNIEEIELNEESSDVRSQDS</sequence>
<dbReference type="Proteomes" id="UP000192359">
    <property type="component" value="Unassembled WGS sequence"/>
</dbReference>
<gene>
    <name evidence="1" type="ORF">A7979_05510</name>
</gene>
<proteinExistence type="predicted"/>
<dbReference type="EMBL" id="LXWF01000041">
    <property type="protein sequence ID" value="ORC16064.1"/>
    <property type="molecule type" value="Genomic_DNA"/>
</dbReference>
<name>A0A1Y1RNC1_9MICC</name>
<dbReference type="AlphaFoldDB" id="A0A1Y1RNC1"/>
<reference evidence="1 2" key="1">
    <citation type="submission" date="2016-05" db="EMBL/GenBank/DDBJ databases">
        <title>Draft genome sequence of a porcine commensal Rothia nasimurium.</title>
        <authorList>
            <person name="Gaiser R.A."/>
            <person name="Van Baarlen P."/>
            <person name="Wells J.M."/>
        </authorList>
    </citation>
    <scope>NUCLEOTIDE SEQUENCE [LARGE SCALE GENOMIC DNA]</scope>
    <source>
        <strain evidence="1 2">PT-32</strain>
    </source>
</reference>
<dbReference type="REBASE" id="201955">
    <property type="entry name" value="RnaPT32ORFAP"/>
</dbReference>
<comment type="caution">
    <text evidence="1">The sequence shown here is derived from an EMBL/GenBank/DDBJ whole genome shotgun (WGS) entry which is preliminary data.</text>
</comment>
<keyword evidence="2" id="KW-1185">Reference proteome</keyword>
<protein>
    <recommendedName>
        <fullName evidence="3">DUF4263 domain-containing protein</fullName>
    </recommendedName>
</protein>